<dbReference type="PANTHER" id="PTHR42921:SF1">
    <property type="entry name" value="ACETOACETYL-COA SYNTHETASE"/>
    <property type="match status" value="1"/>
</dbReference>
<accession>A0A087URZ9</accession>
<name>A0A087URZ9_STEMI</name>
<evidence type="ECO:0000313" key="5">
    <source>
        <dbReference type="Proteomes" id="UP000054359"/>
    </source>
</evidence>
<keyword evidence="5" id="KW-1185">Reference proteome</keyword>
<dbReference type="GO" id="GO:0030729">
    <property type="term" value="F:acetoacetate-CoA ligase activity"/>
    <property type="evidence" value="ECO:0007669"/>
    <property type="project" value="TreeGrafter"/>
</dbReference>
<sequence length="672" mass="76062">MGKKDPSKLVGFRPMLLWDKKVPDTQLEKFKKLIEQKFNLHLDSYWDFHKWSIENYGKFWEEIWNYFGMIVSKPYKEAVVKTGDGFLDYDWFSGAEFNLAENLLRIRDDRIALICLDETGYEETITYAEVFEEAKLYAAAFRKHGLKKGDTVACHMSNRKEAVYAMLATTSIGAIWGGPQPYFGARVASNIVARMEPKFLITVDHHQDNGVDFNILENLPIIVDNCPTLEKVIIIPSKEETVTNGISHIRNGIFLGEFLESGRNPDGSVPDIVFEQLPFSHPAFLNFTSGTTGLPKGLVHSAGMLIPEFENIAFDYHLKSGDVVFNWCPVGWSVWDCFTPCLALGITVLLYCGSPYWIRDGINMWDLIAKYKAGYCFFVPSMLDKLEKLQIVPSPNSNLENLKVVLIGGSPVKVQNFTFVRNKVGKDIFVAILYGATETFGCFTGVDLNLPLYAGEAQVPALGMDIRVVDENGRSLIGEKGEIIFAAPCPSFPVYLWKDVDHTIMKETYLSKCPDAWCQHDEGWINPETRGLIVLGRSDDTLIQNGDRFAAADVYFAIHGMEEIMDYICVNQSRNDGECRAVLFVKLKPGYIFSPELREKIALTIDRELWEDCVPQVILEVPDIPYNVNNKRLEGVVRKIVATNQIPQVNNITNPECLKYFCDIPELLSYKV</sequence>
<dbReference type="InterPro" id="IPR045851">
    <property type="entry name" value="AMP-bd_C_sf"/>
</dbReference>
<dbReference type="InterPro" id="IPR020845">
    <property type="entry name" value="AMP-binding_CS"/>
</dbReference>
<dbReference type="PROSITE" id="PS00455">
    <property type="entry name" value="AMP_BINDING"/>
    <property type="match status" value="1"/>
</dbReference>
<dbReference type="Proteomes" id="UP000054359">
    <property type="component" value="Unassembled WGS sequence"/>
</dbReference>
<dbReference type="SUPFAM" id="SSF56801">
    <property type="entry name" value="Acetyl-CoA synthetase-like"/>
    <property type="match status" value="1"/>
</dbReference>
<dbReference type="OMA" id="HTIMKET"/>
<organism evidence="4 5">
    <name type="scientific">Stegodyphus mimosarum</name>
    <name type="common">African social velvet spider</name>
    <dbReference type="NCBI Taxonomy" id="407821"/>
    <lineage>
        <taxon>Eukaryota</taxon>
        <taxon>Metazoa</taxon>
        <taxon>Ecdysozoa</taxon>
        <taxon>Arthropoda</taxon>
        <taxon>Chelicerata</taxon>
        <taxon>Arachnida</taxon>
        <taxon>Araneae</taxon>
        <taxon>Araneomorphae</taxon>
        <taxon>Entelegynae</taxon>
        <taxon>Eresoidea</taxon>
        <taxon>Eresidae</taxon>
        <taxon>Stegodyphus</taxon>
    </lineage>
</organism>
<dbReference type="InterPro" id="IPR042099">
    <property type="entry name" value="ANL_N_sf"/>
</dbReference>
<dbReference type="STRING" id="407821.A0A087URZ9"/>
<proteinExistence type="inferred from homology"/>
<evidence type="ECO:0000256" key="1">
    <source>
        <dbReference type="ARBA" id="ARBA00006432"/>
    </source>
</evidence>
<comment type="similarity">
    <text evidence="1">Belongs to the ATP-dependent AMP-binding enzyme family.</text>
</comment>
<dbReference type="Pfam" id="PF00501">
    <property type="entry name" value="AMP-binding"/>
    <property type="match status" value="1"/>
</dbReference>
<feature type="domain" description="AMP-dependent synthetase/ligase" evidence="2">
    <location>
        <begin position="108"/>
        <end position="489"/>
    </location>
</feature>
<dbReference type="AlphaFoldDB" id="A0A087URZ9"/>
<evidence type="ECO:0000313" key="4">
    <source>
        <dbReference type="EMBL" id="KFM80138.1"/>
    </source>
</evidence>
<gene>
    <name evidence="4" type="ORF">X975_01810</name>
</gene>
<evidence type="ECO:0000259" key="3">
    <source>
        <dbReference type="Pfam" id="PF16177"/>
    </source>
</evidence>
<dbReference type="InterPro" id="IPR032387">
    <property type="entry name" value="ACAS_N"/>
</dbReference>
<dbReference type="EMBL" id="KK121296">
    <property type="protein sequence ID" value="KFM80138.1"/>
    <property type="molecule type" value="Genomic_DNA"/>
</dbReference>
<dbReference type="Gene3D" id="3.30.300.30">
    <property type="match status" value="1"/>
</dbReference>
<feature type="non-terminal residue" evidence="4">
    <location>
        <position position="672"/>
    </location>
</feature>
<dbReference type="OrthoDB" id="6409605at2759"/>
<evidence type="ECO:0000259" key="2">
    <source>
        <dbReference type="Pfam" id="PF00501"/>
    </source>
</evidence>
<reference evidence="4 5" key="1">
    <citation type="submission" date="2013-11" db="EMBL/GenBank/DDBJ databases">
        <title>Genome sequencing of Stegodyphus mimosarum.</title>
        <authorList>
            <person name="Bechsgaard J."/>
        </authorList>
    </citation>
    <scope>NUCLEOTIDE SEQUENCE [LARGE SCALE GENOMIC DNA]</scope>
</reference>
<feature type="domain" description="Acetyl-coenzyme A synthetase N-terminal" evidence="3">
    <location>
        <begin position="45"/>
        <end position="102"/>
    </location>
</feature>
<dbReference type="Pfam" id="PF16177">
    <property type="entry name" value="ACAS_N"/>
    <property type="match status" value="1"/>
</dbReference>
<dbReference type="PANTHER" id="PTHR42921">
    <property type="entry name" value="ACETOACETYL-COA SYNTHETASE"/>
    <property type="match status" value="1"/>
</dbReference>
<dbReference type="InterPro" id="IPR000873">
    <property type="entry name" value="AMP-dep_synth/lig_dom"/>
</dbReference>
<protein>
    <submittedName>
        <fullName evidence="4">Acetoacetyl-CoA synthetase</fullName>
    </submittedName>
</protein>
<dbReference type="Gene3D" id="3.40.50.12780">
    <property type="entry name" value="N-terminal domain of ligase-like"/>
    <property type="match status" value="1"/>
</dbReference>